<dbReference type="Gene3D" id="3.30.420.10">
    <property type="entry name" value="Ribonuclease H-like superfamily/Ribonuclease H"/>
    <property type="match status" value="1"/>
</dbReference>
<keyword evidence="2" id="KW-1185">Reference proteome</keyword>
<dbReference type="InterPro" id="IPR036397">
    <property type="entry name" value="RNaseH_sf"/>
</dbReference>
<reference evidence="1" key="2">
    <citation type="journal article" date="2023" name="Science">
        <title>Genomic signatures of disease resistance in endangered staghorn corals.</title>
        <authorList>
            <person name="Vollmer S.V."/>
            <person name="Selwyn J.D."/>
            <person name="Despard B.A."/>
            <person name="Roesel C.L."/>
        </authorList>
    </citation>
    <scope>NUCLEOTIDE SEQUENCE</scope>
    <source>
        <strain evidence="1">K2</strain>
    </source>
</reference>
<dbReference type="GO" id="GO:0003676">
    <property type="term" value="F:nucleic acid binding"/>
    <property type="evidence" value="ECO:0007669"/>
    <property type="project" value="InterPro"/>
</dbReference>
<evidence type="ECO:0000313" key="1">
    <source>
        <dbReference type="EMBL" id="KAK2547642.1"/>
    </source>
</evidence>
<organism evidence="1 2">
    <name type="scientific">Acropora cervicornis</name>
    <name type="common">Staghorn coral</name>
    <dbReference type="NCBI Taxonomy" id="6130"/>
    <lineage>
        <taxon>Eukaryota</taxon>
        <taxon>Metazoa</taxon>
        <taxon>Cnidaria</taxon>
        <taxon>Anthozoa</taxon>
        <taxon>Hexacorallia</taxon>
        <taxon>Scleractinia</taxon>
        <taxon>Astrocoeniina</taxon>
        <taxon>Acroporidae</taxon>
        <taxon>Acropora</taxon>
    </lineage>
</organism>
<reference evidence="1" key="1">
    <citation type="journal article" date="2023" name="G3 (Bethesda)">
        <title>Whole genome assembly and annotation of the endangered Caribbean coral Acropora cervicornis.</title>
        <authorList>
            <person name="Selwyn J.D."/>
            <person name="Vollmer S.V."/>
        </authorList>
    </citation>
    <scope>NUCLEOTIDE SEQUENCE</scope>
    <source>
        <strain evidence="1">K2</strain>
    </source>
</reference>
<dbReference type="InterPro" id="IPR012337">
    <property type="entry name" value="RNaseH-like_sf"/>
</dbReference>
<dbReference type="Proteomes" id="UP001249851">
    <property type="component" value="Unassembled WGS sequence"/>
</dbReference>
<dbReference type="AlphaFoldDB" id="A0AAD9PRC1"/>
<comment type="caution">
    <text evidence="1">The sequence shown here is derived from an EMBL/GenBank/DDBJ whole genome shotgun (WGS) entry which is preliminary data.</text>
</comment>
<accession>A0AAD9PRC1</accession>
<dbReference type="EMBL" id="JARQWQ010000174">
    <property type="protein sequence ID" value="KAK2547642.1"/>
    <property type="molecule type" value="Genomic_DNA"/>
</dbReference>
<proteinExistence type="predicted"/>
<protein>
    <submittedName>
        <fullName evidence="1">Uncharacterized protein</fullName>
    </submittedName>
</protein>
<evidence type="ECO:0000313" key="2">
    <source>
        <dbReference type="Proteomes" id="UP001249851"/>
    </source>
</evidence>
<sequence>MKKIRNSERLQDNLVREDITRQFNLSRSPWWEGMYERLIKNVKKTLRQTLGRATLSFEQLRAMIIDKGKHSNNRPLTYLESDGGEEQVLTPNVLLWGQNAH</sequence>
<name>A0AAD9PRC1_ACRCE</name>
<dbReference type="SUPFAM" id="SSF53098">
    <property type="entry name" value="Ribonuclease H-like"/>
    <property type="match status" value="1"/>
</dbReference>
<gene>
    <name evidence="1" type="ORF">P5673_032339</name>
</gene>